<dbReference type="InterPro" id="IPR008476">
    <property type="entry name" value="PBDC1_metazoa/fungi"/>
</dbReference>
<proteinExistence type="evidence at transcript level"/>
<accession>A0A4Y7MAJ1</accession>
<dbReference type="InterPro" id="IPR023139">
    <property type="entry name" value="PBDC1-like_dom_sf"/>
</dbReference>
<feature type="domain" description="Polysaccharide biosynthesis" evidence="1">
    <location>
        <begin position="35"/>
        <end position="158"/>
    </location>
</feature>
<dbReference type="Gene3D" id="1.10.3560.10">
    <property type="entry name" value="yst0336 like domain"/>
    <property type="match status" value="1"/>
</dbReference>
<dbReference type="PANTHER" id="PTHR13410">
    <property type="entry name" value="PROTEIN PBDC1"/>
    <property type="match status" value="1"/>
</dbReference>
<sequence length="171" mass="19670">MAVENFGKDIGADGLLAAASVLERPAEEFVNDGMIEELWAIKAFEHAEIYFNLLSSVDPKVLRLTKMDDQLYKHFRETFPELNVASVTEDELKSADAKEVWRAFCEIYKETVEDYNYATLIRLNSAKEYCESNSMIVPRVQFLAIELARNKEGHNDLIRTNFKPKKLQTRS</sequence>
<evidence type="ECO:0000313" key="2">
    <source>
        <dbReference type="EMBL" id="SVE76739.1"/>
    </source>
</evidence>
<organism evidence="2">
    <name type="scientific">Daphnia longispina</name>
    <dbReference type="NCBI Taxonomy" id="42846"/>
    <lineage>
        <taxon>Eukaryota</taxon>
        <taxon>Metazoa</taxon>
        <taxon>Ecdysozoa</taxon>
        <taxon>Arthropoda</taxon>
        <taxon>Crustacea</taxon>
        <taxon>Branchiopoda</taxon>
        <taxon>Diplostraca</taxon>
        <taxon>Cladocera</taxon>
        <taxon>Anomopoda</taxon>
        <taxon>Daphniidae</taxon>
        <taxon>Daphnia</taxon>
    </lineage>
</organism>
<evidence type="ECO:0000259" key="1">
    <source>
        <dbReference type="Pfam" id="PF04669"/>
    </source>
</evidence>
<dbReference type="EMBL" id="LR007120">
    <property type="protein sequence ID" value="SVE76739.1"/>
    <property type="molecule type" value="mRNA"/>
</dbReference>
<reference evidence="2" key="1">
    <citation type="submission" date="2018-08" db="EMBL/GenBank/DDBJ databases">
        <authorList>
            <person name="Cornetti L."/>
        </authorList>
    </citation>
    <scope>NUCLEOTIDE SEQUENCE</scope>
    <source>
        <strain evidence="2">FI-G-95-1_INB4-1</strain>
    </source>
</reference>
<dbReference type="InterPro" id="IPR021148">
    <property type="entry name" value="Polysacc_synth_dom"/>
</dbReference>
<gene>
    <name evidence="2" type="primary">EOG090X0HAI</name>
</gene>
<protein>
    <submittedName>
        <fullName evidence="2">EOG090X0HAI</fullName>
    </submittedName>
</protein>
<dbReference type="Pfam" id="PF04669">
    <property type="entry name" value="PBDC1"/>
    <property type="match status" value="1"/>
</dbReference>
<dbReference type="AlphaFoldDB" id="A0A4Y7MAJ1"/>
<name>A0A4Y7MAJ1_9CRUS</name>
<dbReference type="GO" id="GO:0005737">
    <property type="term" value="C:cytoplasm"/>
    <property type="evidence" value="ECO:0007669"/>
    <property type="project" value="TreeGrafter"/>
</dbReference>
<dbReference type="PANTHER" id="PTHR13410:SF9">
    <property type="entry name" value="PROTEIN PBDC1"/>
    <property type="match status" value="1"/>
</dbReference>